<name>A0A3G6J1Y9_9CORY</name>
<keyword evidence="4 6" id="KW-0573">Peptidoglycan synthesis</keyword>
<dbReference type="EMBL" id="CP033897">
    <property type="protein sequence ID" value="AZA12065.1"/>
    <property type="molecule type" value="Genomic_DNA"/>
</dbReference>
<comment type="pathway">
    <text evidence="1 6">Cell wall biogenesis; peptidoglycan biosynthesis.</text>
</comment>
<dbReference type="GO" id="GO:0071555">
    <property type="term" value="P:cell wall organization"/>
    <property type="evidence" value="ECO:0007669"/>
    <property type="project" value="UniProtKB-UniRule"/>
</dbReference>
<dbReference type="GO" id="GO:0071972">
    <property type="term" value="F:peptidoglycan L,D-transpeptidase activity"/>
    <property type="evidence" value="ECO:0007669"/>
    <property type="project" value="TreeGrafter"/>
</dbReference>
<protein>
    <recommendedName>
        <fullName evidence="7">L,D-TPase catalytic domain-containing protein</fullName>
    </recommendedName>
</protein>
<feature type="active site" description="Proton donor/acceptor" evidence="6">
    <location>
        <position position="232"/>
    </location>
</feature>
<evidence type="ECO:0000256" key="5">
    <source>
        <dbReference type="ARBA" id="ARBA00023316"/>
    </source>
</evidence>
<gene>
    <name evidence="8" type="ORF">CGERO_08870</name>
</gene>
<dbReference type="InterPro" id="IPR050979">
    <property type="entry name" value="LD-transpeptidase"/>
</dbReference>
<evidence type="ECO:0000256" key="1">
    <source>
        <dbReference type="ARBA" id="ARBA00004752"/>
    </source>
</evidence>
<dbReference type="UniPathway" id="UPA00219"/>
<dbReference type="Pfam" id="PF03734">
    <property type="entry name" value="YkuD"/>
    <property type="match status" value="1"/>
</dbReference>
<evidence type="ECO:0000259" key="7">
    <source>
        <dbReference type="PROSITE" id="PS52029"/>
    </source>
</evidence>
<dbReference type="GO" id="GO:0008360">
    <property type="term" value="P:regulation of cell shape"/>
    <property type="evidence" value="ECO:0007669"/>
    <property type="project" value="UniProtKB-UniRule"/>
</dbReference>
<dbReference type="PANTHER" id="PTHR30582">
    <property type="entry name" value="L,D-TRANSPEPTIDASE"/>
    <property type="match status" value="1"/>
</dbReference>
<proteinExistence type="predicted"/>
<dbReference type="GO" id="GO:0016740">
    <property type="term" value="F:transferase activity"/>
    <property type="evidence" value="ECO:0007669"/>
    <property type="project" value="UniProtKB-KW"/>
</dbReference>
<dbReference type="InterPro" id="IPR005490">
    <property type="entry name" value="LD_TPept_cat_dom"/>
</dbReference>
<evidence type="ECO:0000256" key="4">
    <source>
        <dbReference type="ARBA" id="ARBA00022984"/>
    </source>
</evidence>
<evidence type="ECO:0000256" key="3">
    <source>
        <dbReference type="ARBA" id="ARBA00022960"/>
    </source>
</evidence>
<dbReference type="GO" id="GO:0018104">
    <property type="term" value="P:peptidoglycan-protein cross-linking"/>
    <property type="evidence" value="ECO:0007669"/>
    <property type="project" value="TreeGrafter"/>
</dbReference>
<keyword evidence="2" id="KW-0808">Transferase</keyword>
<dbReference type="GO" id="GO:0005576">
    <property type="term" value="C:extracellular region"/>
    <property type="evidence" value="ECO:0007669"/>
    <property type="project" value="TreeGrafter"/>
</dbReference>
<dbReference type="AlphaFoldDB" id="A0A3G6J1Y9"/>
<keyword evidence="3 6" id="KW-0133">Cell shape</keyword>
<dbReference type="KEGG" id="cgk:CGERO_08870"/>
<keyword evidence="5 6" id="KW-0961">Cell wall biogenesis/degradation</keyword>
<evidence type="ECO:0000313" key="9">
    <source>
        <dbReference type="Proteomes" id="UP000271587"/>
    </source>
</evidence>
<organism evidence="8 9">
    <name type="scientific">Corynebacterium gerontici</name>
    <dbReference type="NCBI Taxonomy" id="2079234"/>
    <lineage>
        <taxon>Bacteria</taxon>
        <taxon>Bacillati</taxon>
        <taxon>Actinomycetota</taxon>
        <taxon>Actinomycetes</taxon>
        <taxon>Mycobacteriales</taxon>
        <taxon>Corynebacteriaceae</taxon>
        <taxon>Corynebacterium</taxon>
    </lineage>
</organism>
<evidence type="ECO:0000313" key="8">
    <source>
        <dbReference type="EMBL" id="AZA12065.1"/>
    </source>
</evidence>
<feature type="domain" description="L,D-TPase catalytic" evidence="7">
    <location>
        <begin position="159"/>
        <end position="267"/>
    </location>
</feature>
<accession>A0A3G6J1Y9</accession>
<keyword evidence="9" id="KW-1185">Reference proteome</keyword>
<evidence type="ECO:0000256" key="2">
    <source>
        <dbReference type="ARBA" id="ARBA00022679"/>
    </source>
</evidence>
<reference evidence="8 9" key="1">
    <citation type="submission" date="2018-11" db="EMBL/GenBank/DDBJ databases">
        <authorList>
            <person name="Kleinhagauer T."/>
            <person name="Glaeser S.P."/>
            <person name="Spergser J."/>
            <person name="Ruckert C."/>
            <person name="Kaempfer P."/>
            <person name="Busse H.-J."/>
        </authorList>
    </citation>
    <scope>NUCLEOTIDE SEQUENCE [LARGE SCALE GENOMIC DNA]</scope>
    <source>
        <strain evidence="8 9">W8</strain>
    </source>
</reference>
<dbReference type="InterPro" id="IPR038063">
    <property type="entry name" value="Transpep_catalytic_dom"/>
</dbReference>
<dbReference type="PANTHER" id="PTHR30582:SF33">
    <property type="entry name" value="EXPORTED PROTEIN"/>
    <property type="match status" value="1"/>
</dbReference>
<dbReference type="Gene3D" id="2.40.440.10">
    <property type="entry name" value="L,D-transpeptidase catalytic domain-like"/>
    <property type="match status" value="1"/>
</dbReference>
<evidence type="ECO:0000256" key="6">
    <source>
        <dbReference type="PROSITE-ProRule" id="PRU01373"/>
    </source>
</evidence>
<dbReference type="Proteomes" id="UP000271587">
    <property type="component" value="Chromosome"/>
</dbReference>
<dbReference type="CDD" id="cd16913">
    <property type="entry name" value="YkuD_like"/>
    <property type="match status" value="1"/>
</dbReference>
<dbReference type="PROSITE" id="PS52029">
    <property type="entry name" value="LD_TPASE"/>
    <property type="match status" value="1"/>
</dbReference>
<sequence precursor="true">MKGSIVAAMSYKPRHAKPSKTRRRAAAVLGTAATSAALIASQQPTASALELALPKVPGLDQVIQLPAGVSQSSADLNQQINDQLAQFGNVSRDAAWQLRDALRTQAQALPPQLREQALIAIDSTVEAFFPGLIAQRTQPAPQPRVVEPVTPNNPCPAYADACIDLGKQESWLQKDGKITYGPVPISSGRAGYETPKGKHVVNRKVKDEVSREFNNAPMPNAVYFTDNGIAFHEGDPNIASHGCIHLRHDDSVKYFDTLQNGDIVYVF</sequence>
<feature type="active site" description="Nucleophile" evidence="6">
    <location>
        <position position="243"/>
    </location>
</feature>
<dbReference type="SUPFAM" id="SSF141523">
    <property type="entry name" value="L,D-transpeptidase catalytic domain-like"/>
    <property type="match status" value="1"/>
</dbReference>